<dbReference type="SUPFAM" id="SSF141523">
    <property type="entry name" value="L,D-transpeptidase catalytic domain-like"/>
    <property type="match status" value="1"/>
</dbReference>
<evidence type="ECO:0000256" key="8">
    <source>
        <dbReference type="SAM" id="SignalP"/>
    </source>
</evidence>
<feature type="active site" description="Proton donor/acceptor" evidence="6">
    <location>
        <position position="269"/>
    </location>
</feature>
<keyword evidence="2" id="KW-0808">Transferase</keyword>
<feature type="chain" id="PRO_5045141293" evidence="8">
    <location>
        <begin position="24"/>
        <end position="313"/>
    </location>
</feature>
<feature type="active site" description="Nucleophile" evidence="6">
    <location>
        <position position="283"/>
    </location>
</feature>
<dbReference type="CDD" id="cd16913">
    <property type="entry name" value="YkuD_like"/>
    <property type="match status" value="1"/>
</dbReference>
<evidence type="ECO:0000256" key="7">
    <source>
        <dbReference type="SAM" id="MobiDB-lite"/>
    </source>
</evidence>
<dbReference type="PROSITE" id="PS52029">
    <property type="entry name" value="LD_TPASE"/>
    <property type="match status" value="1"/>
</dbReference>
<name>A0ABV8GBX7_9ACTN</name>
<keyword evidence="11" id="KW-1185">Reference proteome</keyword>
<dbReference type="InterPro" id="IPR038063">
    <property type="entry name" value="Transpep_catalytic_dom"/>
</dbReference>
<dbReference type="Pfam" id="PF01471">
    <property type="entry name" value="PG_binding_1"/>
    <property type="match status" value="1"/>
</dbReference>
<evidence type="ECO:0000313" key="11">
    <source>
        <dbReference type="Proteomes" id="UP001595851"/>
    </source>
</evidence>
<keyword evidence="8" id="KW-0732">Signal</keyword>
<feature type="signal peptide" evidence="8">
    <location>
        <begin position="1"/>
        <end position="23"/>
    </location>
</feature>
<dbReference type="InterPro" id="IPR002477">
    <property type="entry name" value="Peptidoglycan-bd-like"/>
</dbReference>
<dbReference type="Gene3D" id="2.40.440.10">
    <property type="entry name" value="L,D-transpeptidase catalytic domain-like"/>
    <property type="match status" value="1"/>
</dbReference>
<dbReference type="Gene3D" id="1.10.101.10">
    <property type="entry name" value="PGBD-like superfamily/PGBD"/>
    <property type="match status" value="1"/>
</dbReference>
<dbReference type="Pfam" id="PF03734">
    <property type="entry name" value="YkuD"/>
    <property type="match status" value="1"/>
</dbReference>
<feature type="compositionally biased region" description="Low complexity" evidence="7">
    <location>
        <begin position="54"/>
        <end position="68"/>
    </location>
</feature>
<sequence length="313" mass="33350">MRGIVALAVGCGLPLLATPPTKAASAKAVDTGTGPADTTPAETGPGDTTRTRTTRTGTVPAGTGPADTTRTRTTRTGTVPADTTRTGTGPAETTPTETTTARTAPAKAEMVVLRPGDRGANVLLLQRKLRRGGYYFGNVNGVYDDQTKFAVWAFQKKRRLRPQGAVGPGILRALERPARNRPLVPTGADNRVEIDLRNQLLTVYRQRRPVLISHMSTGAERSYCENGHCGNAVTPVGDFRVTKRSPGWSTGPLGAMYNSLYFVGGIAIHGSTKVPLTPASHGCVRIPLTTSVRLYRMVQVGEPVYVRGKAYTP</sequence>
<evidence type="ECO:0000256" key="1">
    <source>
        <dbReference type="ARBA" id="ARBA00004752"/>
    </source>
</evidence>
<evidence type="ECO:0000256" key="3">
    <source>
        <dbReference type="ARBA" id="ARBA00022960"/>
    </source>
</evidence>
<evidence type="ECO:0000256" key="4">
    <source>
        <dbReference type="ARBA" id="ARBA00022984"/>
    </source>
</evidence>
<accession>A0ABV8GBX7</accession>
<feature type="region of interest" description="Disordered" evidence="7">
    <location>
        <begin position="26"/>
        <end position="103"/>
    </location>
</feature>
<protein>
    <submittedName>
        <fullName evidence="10">L,D-transpeptidase family protein</fullName>
    </submittedName>
</protein>
<evidence type="ECO:0000256" key="6">
    <source>
        <dbReference type="PROSITE-ProRule" id="PRU01373"/>
    </source>
</evidence>
<proteinExistence type="predicted"/>
<dbReference type="InterPro" id="IPR050979">
    <property type="entry name" value="LD-transpeptidase"/>
</dbReference>
<keyword evidence="5 6" id="KW-0961">Cell wall biogenesis/degradation</keyword>
<gene>
    <name evidence="10" type="ORF">ACFOY2_29980</name>
</gene>
<dbReference type="Proteomes" id="UP001595851">
    <property type="component" value="Unassembled WGS sequence"/>
</dbReference>
<feature type="domain" description="L,D-TPase catalytic" evidence="9">
    <location>
        <begin position="190"/>
        <end position="307"/>
    </location>
</feature>
<dbReference type="InterPro" id="IPR036366">
    <property type="entry name" value="PGBDSf"/>
</dbReference>
<evidence type="ECO:0000259" key="9">
    <source>
        <dbReference type="PROSITE" id="PS52029"/>
    </source>
</evidence>
<dbReference type="InterPro" id="IPR036365">
    <property type="entry name" value="PGBD-like_sf"/>
</dbReference>
<evidence type="ECO:0000256" key="5">
    <source>
        <dbReference type="ARBA" id="ARBA00023316"/>
    </source>
</evidence>
<keyword evidence="4 6" id="KW-0573">Peptidoglycan synthesis</keyword>
<dbReference type="RefSeq" id="WP_379531445.1">
    <property type="nucleotide sequence ID" value="NZ_JBHSBI010000016.1"/>
</dbReference>
<dbReference type="PANTHER" id="PTHR30582">
    <property type="entry name" value="L,D-TRANSPEPTIDASE"/>
    <property type="match status" value="1"/>
</dbReference>
<evidence type="ECO:0000256" key="2">
    <source>
        <dbReference type="ARBA" id="ARBA00022679"/>
    </source>
</evidence>
<dbReference type="SUPFAM" id="SSF47090">
    <property type="entry name" value="PGBD-like"/>
    <property type="match status" value="1"/>
</dbReference>
<keyword evidence="3 6" id="KW-0133">Cell shape</keyword>
<dbReference type="PANTHER" id="PTHR30582:SF2">
    <property type="entry name" value="L,D-TRANSPEPTIDASE YCIB-RELATED"/>
    <property type="match status" value="1"/>
</dbReference>
<dbReference type="InterPro" id="IPR005490">
    <property type="entry name" value="LD_TPept_cat_dom"/>
</dbReference>
<organism evidence="10 11">
    <name type="scientific">Nonomuraea purpurea</name>
    <dbReference type="NCBI Taxonomy" id="1849276"/>
    <lineage>
        <taxon>Bacteria</taxon>
        <taxon>Bacillati</taxon>
        <taxon>Actinomycetota</taxon>
        <taxon>Actinomycetes</taxon>
        <taxon>Streptosporangiales</taxon>
        <taxon>Streptosporangiaceae</taxon>
        <taxon>Nonomuraea</taxon>
    </lineage>
</organism>
<dbReference type="EMBL" id="JBHSBI010000016">
    <property type="protein sequence ID" value="MFC4011492.1"/>
    <property type="molecule type" value="Genomic_DNA"/>
</dbReference>
<feature type="compositionally biased region" description="Low complexity" evidence="7">
    <location>
        <begin position="74"/>
        <end position="103"/>
    </location>
</feature>
<evidence type="ECO:0000313" key="10">
    <source>
        <dbReference type="EMBL" id="MFC4011492.1"/>
    </source>
</evidence>
<comment type="caution">
    <text evidence="10">The sequence shown here is derived from an EMBL/GenBank/DDBJ whole genome shotgun (WGS) entry which is preliminary data.</text>
</comment>
<comment type="pathway">
    <text evidence="1 6">Cell wall biogenesis; peptidoglycan biosynthesis.</text>
</comment>
<reference evidence="11" key="1">
    <citation type="journal article" date="2019" name="Int. J. Syst. Evol. Microbiol.">
        <title>The Global Catalogue of Microorganisms (GCM) 10K type strain sequencing project: providing services to taxonomists for standard genome sequencing and annotation.</title>
        <authorList>
            <consortium name="The Broad Institute Genomics Platform"/>
            <consortium name="The Broad Institute Genome Sequencing Center for Infectious Disease"/>
            <person name="Wu L."/>
            <person name="Ma J."/>
        </authorList>
    </citation>
    <scope>NUCLEOTIDE SEQUENCE [LARGE SCALE GENOMIC DNA]</scope>
    <source>
        <strain evidence="11">TBRC 1276</strain>
    </source>
</reference>